<organism evidence="9 10">
    <name type="scientific">Clostridium polyendosporum</name>
    <dbReference type="NCBI Taxonomy" id="69208"/>
    <lineage>
        <taxon>Bacteria</taxon>
        <taxon>Bacillati</taxon>
        <taxon>Bacillota</taxon>
        <taxon>Clostridia</taxon>
        <taxon>Eubacteriales</taxon>
        <taxon>Clostridiaceae</taxon>
        <taxon>Clostridium</taxon>
    </lineage>
</organism>
<dbReference type="InterPro" id="IPR036286">
    <property type="entry name" value="LexA/Signal_pep-like_sf"/>
</dbReference>
<dbReference type="Gene3D" id="2.10.109.10">
    <property type="entry name" value="Umud Fragment, subunit A"/>
    <property type="match status" value="1"/>
</dbReference>
<dbReference type="InterPro" id="IPR019533">
    <property type="entry name" value="Peptidase_S26"/>
</dbReference>
<evidence type="ECO:0000256" key="5">
    <source>
        <dbReference type="ARBA" id="ARBA00022801"/>
    </source>
</evidence>
<protein>
    <recommendedName>
        <fullName evidence="4 7">Signal peptidase I</fullName>
        <ecNumber evidence="4 7">3.4.21.89</ecNumber>
    </recommendedName>
</protein>
<evidence type="ECO:0000256" key="3">
    <source>
        <dbReference type="ARBA" id="ARBA00009370"/>
    </source>
</evidence>
<feature type="active site" evidence="6">
    <location>
        <position position="45"/>
    </location>
</feature>
<evidence type="ECO:0000313" key="10">
    <source>
        <dbReference type="Proteomes" id="UP000679179"/>
    </source>
</evidence>
<feature type="transmembrane region" description="Helical" evidence="7">
    <location>
        <begin position="17"/>
        <end position="37"/>
    </location>
</feature>
<dbReference type="CDD" id="cd06530">
    <property type="entry name" value="S26_SPase_I"/>
    <property type="match status" value="1"/>
</dbReference>
<dbReference type="PROSITE" id="PS00760">
    <property type="entry name" value="SPASE_I_2"/>
    <property type="match status" value="1"/>
</dbReference>
<dbReference type="GO" id="GO:0004252">
    <property type="term" value="F:serine-type endopeptidase activity"/>
    <property type="evidence" value="ECO:0007669"/>
    <property type="project" value="InterPro"/>
</dbReference>
<gene>
    <name evidence="9" type="ORF">CPJCM30710_14570</name>
</gene>
<evidence type="ECO:0000313" key="9">
    <source>
        <dbReference type="EMBL" id="GIM28791.1"/>
    </source>
</evidence>
<dbReference type="Pfam" id="PF10502">
    <property type="entry name" value="Peptidase_S26"/>
    <property type="match status" value="1"/>
</dbReference>
<dbReference type="AlphaFoldDB" id="A0A919RYP8"/>
<evidence type="ECO:0000256" key="1">
    <source>
        <dbReference type="ARBA" id="ARBA00000677"/>
    </source>
</evidence>
<accession>A0A919RYP8</accession>
<keyword evidence="7" id="KW-1133">Transmembrane helix</keyword>
<dbReference type="GO" id="GO:0006465">
    <property type="term" value="P:signal peptide processing"/>
    <property type="evidence" value="ECO:0007669"/>
    <property type="project" value="InterPro"/>
</dbReference>
<keyword evidence="7" id="KW-0645">Protease</keyword>
<comment type="caution">
    <text evidence="9">The sequence shown here is derived from an EMBL/GenBank/DDBJ whole genome shotgun (WGS) entry which is preliminary data.</text>
</comment>
<feature type="active site" evidence="6">
    <location>
        <position position="86"/>
    </location>
</feature>
<dbReference type="RefSeq" id="WP_212903509.1">
    <property type="nucleotide sequence ID" value="NZ_BOPZ01000009.1"/>
</dbReference>
<dbReference type="InterPro" id="IPR019757">
    <property type="entry name" value="Pept_S26A_signal_pept_1_Lys-AS"/>
</dbReference>
<comment type="subcellular location">
    <subcellularLocation>
        <location evidence="2">Cell membrane</location>
        <topology evidence="2">Single-pass type II membrane protein</topology>
    </subcellularLocation>
    <subcellularLocation>
        <location evidence="7">Membrane</location>
        <topology evidence="7">Single-pass type II membrane protein</topology>
    </subcellularLocation>
</comment>
<dbReference type="PANTHER" id="PTHR43390:SF1">
    <property type="entry name" value="CHLOROPLAST PROCESSING PEPTIDASE"/>
    <property type="match status" value="1"/>
</dbReference>
<dbReference type="GO" id="GO:0005886">
    <property type="term" value="C:plasma membrane"/>
    <property type="evidence" value="ECO:0007669"/>
    <property type="project" value="UniProtKB-SubCell"/>
</dbReference>
<reference evidence="9" key="1">
    <citation type="submission" date="2021-03" db="EMBL/GenBank/DDBJ databases">
        <title>Taxonomic study of Clostridium polyendosporum from meadow-gley soil under rice.</title>
        <authorList>
            <person name="Kobayashi H."/>
            <person name="Tanizawa Y."/>
            <person name="Yagura M."/>
        </authorList>
    </citation>
    <scope>NUCLEOTIDE SEQUENCE</scope>
    <source>
        <strain evidence="9">JCM 30710</strain>
    </source>
</reference>
<dbReference type="InterPro" id="IPR000223">
    <property type="entry name" value="Pept_S26A_signal_pept_1"/>
</dbReference>
<evidence type="ECO:0000259" key="8">
    <source>
        <dbReference type="Pfam" id="PF10502"/>
    </source>
</evidence>
<dbReference type="PRINTS" id="PR00727">
    <property type="entry name" value="LEADERPTASE"/>
</dbReference>
<dbReference type="GO" id="GO:0009003">
    <property type="term" value="F:signal peptidase activity"/>
    <property type="evidence" value="ECO:0007669"/>
    <property type="project" value="UniProtKB-EC"/>
</dbReference>
<evidence type="ECO:0000256" key="4">
    <source>
        <dbReference type="ARBA" id="ARBA00013208"/>
    </source>
</evidence>
<dbReference type="PANTHER" id="PTHR43390">
    <property type="entry name" value="SIGNAL PEPTIDASE I"/>
    <property type="match status" value="1"/>
</dbReference>
<keyword evidence="7" id="KW-0812">Transmembrane</keyword>
<feature type="domain" description="Peptidase S26" evidence="8">
    <location>
        <begin position="15"/>
        <end position="168"/>
    </location>
</feature>
<dbReference type="SUPFAM" id="SSF51306">
    <property type="entry name" value="LexA/Signal peptidase"/>
    <property type="match status" value="1"/>
</dbReference>
<dbReference type="EC" id="3.4.21.89" evidence="4 7"/>
<comment type="similarity">
    <text evidence="3 7">Belongs to the peptidase S26 family.</text>
</comment>
<comment type="catalytic activity">
    <reaction evidence="1 7">
        <text>Cleavage of hydrophobic, N-terminal signal or leader sequences from secreted and periplasmic proteins.</text>
        <dbReference type="EC" id="3.4.21.89"/>
    </reaction>
</comment>
<keyword evidence="7" id="KW-0472">Membrane</keyword>
<evidence type="ECO:0000256" key="2">
    <source>
        <dbReference type="ARBA" id="ARBA00004401"/>
    </source>
</evidence>
<dbReference type="Proteomes" id="UP000679179">
    <property type="component" value="Unassembled WGS sequence"/>
</dbReference>
<evidence type="ECO:0000256" key="6">
    <source>
        <dbReference type="PIRSR" id="PIRSR600223-1"/>
    </source>
</evidence>
<dbReference type="NCBIfam" id="TIGR02227">
    <property type="entry name" value="sigpep_I_bact"/>
    <property type="match status" value="1"/>
</dbReference>
<keyword evidence="5 7" id="KW-0378">Hydrolase</keyword>
<name>A0A919RYP8_9CLOT</name>
<sequence length="177" mass="20010">MISKENNLTFKKILLDWVLPIVAAIILAKLINAFLVFKVSIPSESMFPAIKKGDQIFVTKVYNISNIKRGDIVVFDSKELNDMLIKRVVGLPGDKVEVKDDGEVYINGQHLAEDYVKNHSEKTGAFQVPEGKFLMLGDNRSNSLDARYWNNPYIDGSDIKGTAKLRVYPFDRVGFVR</sequence>
<evidence type="ECO:0000256" key="7">
    <source>
        <dbReference type="RuleBase" id="RU362042"/>
    </source>
</evidence>
<dbReference type="EMBL" id="BOPZ01000009">
    <property type="protein sequence ID" value="GIM28791.1"/>
    <property type="molecule type" value="Genomic_DNA"/>
</dbReference>
<keyword evidence="10" id="KW-1185">Reference proteome</keyword>
<proteinExistence type="inferred from homology"/>